<proteinExistence type="predicted"/>
<organism evidence="1">
    <name type="scientific">Sinorhizobium medicae</name>
    <dbReference type="NCBI Taxonomy" id="110321"/>
    <lineage>
        <taxon>Bacteria</taxon>
        <taxon>Pseudomonadati</taxon>
        <taxon>Pseudomonadota</taxon>
        <taxon>Alphaproteobacteria</taxon>
        <taxon>Hyphomicrobiales</taxon>
        <taxon>Rhizobiaceae</taxon>
        <taxon>Sinorhizobium/Ensifer group</taxon>
        <taxon>Sinorhizobium</taxon>
    </lineage>
</organism>
<protein>
    <submittedName>
        <fullName evidence="1">Uncharacterized protein</fullName>
    </submittedName>
</protein>
<dbReference type="Proteomes" id="UP000507954">
    <property type="component" value="Unassembled WGS sequence"/>
</dbReference>
<accession>A0A508X5C9</accession>
<reference evidence="1" key="1">
    <citation type="submission" date="2019-06" db="EMBL/GenBank/DDBJ databases">
        <authorList>
            <person name="Le Quere A."/>
            <person name="Colella S."/>
        </authorList>
    </citation>
    <scope>NUCLEOTIDE SEQUENCE</scope>
    <source>
        <strain evidence="1">EmedicaeMD41</strain>
    </source>
</reference>
<name>A0A508X5C9_9HYPH</name>
<dbReference type="EMBL" id="CABFNB010000149">
    <property type="protein sequence ID" value="VTZ64980.1"/>
    <property type="molecule type" value="Genomic_DNA"/>
</dbReference>
<evidence type="ECO:0000313" key="1">
    <source>
        <dbReference type="EMBL" id="VTZ64980.1"/>
    </source>
</evidence>
<sequence length="32" mass="3698">MTSLKEEVLFLFYLLAARTEQGSETKENFKCA</sequence>
<dbReference type="AlphaFoldDB" id="A0A508X5C9"/>
<gene>
    <name evidence="1" type="ORF">EMEDMD4_790004</name>
</gene>